<dbReference type="Proteomes" id="UP000295292">
    <property type="component" value="Unassembled WGS sequence"/>
</dbReference>
<evidence type="ECO:0000259" key="1">
    <source>
        <dbReference type="Pfam" id="PF05239"/>
    </source>
</evidence>
<dbReference type="GO" id="GO:0030077">
    <property type="term" value="C:plasma membrane light-harvesting complex"/>
    <property type="evidence" value="ECO:0007669"/>
    <property type="project" value="InterPro"/>
</dbReference>
<dbReference type="InterPro" id="IPR027275">
    <property type="entry name" value="PRC-brl_dom"/>
</dbReference>
<keyword evidence="3" id="KW-1185">Reference proteome</keyword>
<sequence>MEQQEIRNNRLVELTGSDYEIVDGEPDIRGWEVKDPQGKRIGDVDEVLFDEVSQRVRYIVIEVDYDNYSAGLQKQILIPIGIAEFSKEWSDNADEEPSALVDGSVHPENIPLHDGSKVAYASDGEEDMVVVPVTLQQVMQLPSYARDFVSPSDEIAIRKVLESTAVQNFVIAAGKYDPEVFYDHPHFNGQRLPNIGHISPRRY</sequence>
<protein>
    <submittedName>
        <fullName evidence="2">PRC-barrel domain protein</fullName>
    </submittedName>
</protein>
<evidence type="ECO:0000313" key="3">
    <source>
        <dbReference type="Proteomes" id="UP000295292"/>
    </source>
</evidence>
<dbReference type="EMBL" id="SNYV01000011">
    <property type="protein sequence ID" value="TDQ80033.1"/>
    <property type="molecule type" value="Genomic_DNA"/>
</dbReference>
<dbReference type="Gene3D" id="3.90.50.10">
    <property type="entry name" value="Photosynthetic Reaction Center, subunit H, domain 2"/>
    <property type="match status" value="1"/>
</dbReference>
<dbReference type="InterPro" id="IPR014747">
    <property type="entry name" value="Bac_photo_RC_H_C"/>
</dbReference>
<organism evidence="2 3">
    <name type="scientific">Sphingobacterium yanglingense</name>
    <dbReference type="NCBI Taxonomy" id="1437280"/>
    <lineage>
        <taxon>Bacteria</taxon>
        <taxon>Pseudomonadati</taxon>
        <taxon>Bacteroidota</taxon>
        <taxon>Sphingobacteriia</taxon>
        <taxon>Sphingobacteriales</taxon>
        <taxon>Sphingobacteriaceae</taxon>
        <taxon>Sphingobacterium</taxon>
    </lineage>
</organism>
<accession>A0A4R6WIH1</accession>
<name>A0A4R6WIH1_9SPHI</name>
<reference evidence="2 3" key="1">
    <citation type="submission" date="2019-03" db="EMBL/GenBank/DDBJ databases">
        <title>Genomic Encyclopedia of Archaeal and Bacterial Type Strains, Phase II (KMG-II): from individual species to whole genera.</title>
        <authorList>
            <person name="Goeker M."/>
        </authorList>
    </citation>
    <scope>NUCLEOTIDE SEQUENCE [LARGE SCALE GENOMIC DNA]</scope>
    <source>
        <strain evidence="2 3">DSM 28353</strain>
    </source>
</reference>
<dbReference type="Pfam" id="PF05239">
    <property type="entry name" value="PRC"/>
    <property type="match status" value="1"/>
</dbReference>
<dbReference type="SUPFAM" id="SSF50346">
    <property type="entry name" value="PRC-barrel domain"/>
    <property type="match status" value="1"/>
</dbReference>
<proteinExistence type="predicted"/>
<dbReference type="OrthoDB" id="1422173at2"/>
<comment type="caution">
    <text evidence="2">The sequence shown here is derived from an EMBL/GenBank/DDBJ whole genome shotgun (WGS) entry which is preliminary data.</text>
</comment>
<gene>
    <name evidence="2" type="ORF">CLV99_1487</name>
</gene>
<dbReference type="RefSeq" id="WP_133583781.1">
    <property type="nucleotide sequence ID" value="NZ_SNYV01000011.1"/>
</dbReference>
<feature type="domain" description="PRC-barrel" evidence="1">
    <location>
        <begin position="27"/>
        <end position="83"/>
    </location>
</feature>
<dbReference type="GO" id="GO:0019684">
    <property type="term" value="P:photosynthesis, light reaction"/>
    <property type="evidence" value="ECO:0007669"/>
    <property type="project" value="InterPro"/>
</dbReference>
<dbReference type="AlphaFoldDB" id="A0A4R6WIH1"/>
<dbReference type="InterPro" id="IPR011033">
    <property type="entry name" value="PRC_barrel-like_sf"/>
</dbReference>
<evidence type="ECO:0000313" key="2">
    <source>
        <dbReference type="EMBL" id="TDQ80033.1"/>
    </source>
</evidence>